<feature type="compositionally biased region" description="Basic residues" evidence="1">
    <location>
        <begin position="114"/>
        <end position="125"/>
    </location>
</feature>
<name>A0A8S0V963_OLEEU</name>
<comment type="caution">
    <text evidence="2">The sequence shown here is derived from an EMBL/GenBank/DDBJ whole genome shotgun (WGS) entry which is preliminary data.</text>
</comment>
<feature type="compositionally biased region" description="Low complexity" evidence="1">
    <location>
        <begin position="98"/>
        <end position="111"/>
    </location>
</feature>
<feature type="non-terminal residue" evidence="2">
    <location>
        <position position="1"/>
    </location>
</feature>
<feature type="region of interest" description="Disordered" evidence="1">
    <location>
        <begin position="66"/>
        <end position="147"/>
    </location>
</feature>
<evidence type="ECO:0000256" key="1">
    <source>
        <dbReference type="SAM" id="MobiDB-lite"/>
    </source>
</evidence>
<feature type="compositionally biased region" description="Pro residues" evidence="1">
    <location>
        <begin position="85"/>
        <end position="97"/>
    </location>
</feature>
<evidence type="ECO:0000313" key="2">
    <source>
        <dbReference type="EMBL" id="CAA3026671.1"/>
    </source>
</evidence>
<evidence type="ECO:0000313" key="3">
    <source>
        <dbReference type="Proteomes" id="UP000594638"/>
    </source>
</evidence>
<accession>A0A8S0V963</accession>
<organism evidence="2 3">
    <name type="scientific">Olea europaea subsp. europaea</name>
    <dbReference type="NCBI Taxonomy" id="158383"/>
    <lineage>
        <taxon>Eukaryota</taxon>
        <taxon>Viridiplantae</taxon>
        <taxon>Streptophyta</taxon>
        <taxon>Embryophyta</taxon>
        <taxon>Tracheophyta</taxon>
        <taxon>Spermatophyta</taxon>
        <taxon>Magnoliopsida</taxon>
        <taxon>eudicotyledons</taxon>
        <taxon>Gunneridae</taxon>
        <taxon>Pentapetalae</taxon>
        <taxon>asterids</taxon>
        <taxon>lamiids</taxon>
        <taxon>Lamiales</taxon>
        <taxon>Oleaceae</taxon>
        <taxon>Oleeae</taxon>
        <taxon>Olea</taxon>
    </lineage>
</organism>
<keyword evidence="3" id="KW-1185">Reference proteome</keyword>
<dbReference type="EMBL" id="CACTIH010009172">
    <property type="protein sequence ID" value="CAA3026671.1"/>
    <property type="molecule type" value="Genomic_DNA"/>
</dbReference>
<sequence length="197" mass="21681">HKPLHHRNLPQPNPTIVATITTIATRNPNPNPLQPPLSLPVHHTLNHCHTITPYAITMACRIITSPSHQQTSRDSHTRSDQTPNHSPPPPPPRPLEPQPTNTTQPNPTKTPIIHGHHSLHDHHATRSGQNNYPATTPTKNSAKPLLPPRPPLLIWTHSVCRARGVTGRAQSQGHHSFTSCSQSHLRGAGGVGYHMFF</sequence>
<gene>
    <name evidence="2" type="ORF">OLEA9_A031424</name>
</gene>
<feature type="compositionally biased region" description="Polar residues" evidence="1">
    <location>
        <begin position="126"/>
        <end position="141"/>
    </location>
</feature>
<protein>
    <submittedName>
        <fullName evidence="2">Uncharacterized protein</fullName>
    </submittedName>
</protein>
<proteinExistence type="predicted"/>
<dbReference type="AlphaFoldDB" id="A0A8S0V963"/>
<reference evidence="2 3" key="1">
    <citation type="submission" date="2019-12" db="EMBL/GenBank/DDBJ databases">
        <authorList>
            <person name="Alioto T."/>
            <person name="Alioto T."/>
            <person name="Gomez Garrido J."/>
        </authorList>
    </citation>
    <scope>NUCLEOTIDE SEQUENCE [LARGE SCALE GENOMIC DNA]</scope>
</reference>
<dbReference type="Gramene" id="OE9A031424T1">
    <property type="protein sequence ID" value="OE9A031424C1"/>
    <property type="gene ID" value="OE9A031424"/>
</dbReference>
<dbReference type="Proteomes" id="UP000594638">
    <property type="component" value="Unassembled WGS sequence"/>
</dbReference>